<gene>
    <name evidence="2" type="ORF">Rcae01_03879</name>
</gene>
<keyword evidence="3" id="KW-1185">Reference proteome</keyword>
<dbReference type="Gene3D" id="3.40.50.10140">
    <property type="entry name" value="Toll/interleukin-1 receptor homology (TIR) domain"/>
    <property type="match status" value="1"/>
</dbReference>
<dbReference type="SUPFAM" id="SSF52200">
    <property type="entry name" value="Toll/Interleukin receptor TIR domain"/>
    <property type="match status" value="1"/>
</dbReference>
<evidence type="ECO:0000313" key="2">
    <source>
        <dbReference type="EMBL" id="GAA5508413.1"/>
    </source>
</evidence>
<evidence type="ECO:0000313" key="3">
    <source>
        <dbReference type="Proteomes" id="UP001416858"/>
    </source>
</evidence>
<dbReference type="Pfam" id="PF13676">
    <property type="entry name" value="TIR_2"/>
    <property type="match status" value="1"/>
</dbReference>
<protein>
    <recommendedName>
        <fullName evidence="1">TIR domain-containing protein</fullName>
    </recommendedName>
</protein>
<dbReference type="InterPro" id="IPR000157">
    <property type="entry name" value="TIR_dom"/>
</dbReference>
<reference evidence="2 3" key="1">
    <citation type="submission" date="2024-02" db="EMBL/GenBank/DDBJ databases">
        <title>Rhodopirellula caenicola NBRC 110016.</title>
        <authorList>
            <person name="Ichikawa N."/>
            <person name="Katano-Makiyama Y."/>
            <person name="Hidaka K."/>
        </authorList>
    </citation>
    <scope>NUCLEOTIDE SEQUENCE [LARGE SCALE GENOMIC DNA]</scope>
    <source>
        <strain evidence="2 3">NBRC 110016</strain>
    </source>
</reference>
<proteinExistence type="predicted"/>
<organism evidence="2 3">
    <name type="scientific">Novipirellula caenicola</name>
    <dbReference type="NCBI Taxonomy" id="1536901"/>
    <lineage>
        <taxon>Bacteria</taxon>
        <taxon>Pseudomonadati</taxon>
        <taxon>Planctomycetota</taxon>
        <taxon>Planctomycetia</taxon>
        <taxon>Pirellulales</taxon>
        <taxon>Pirellulaceae</taxon>
        <taxon>Novipirellula</taxon>
    </lineage>
</organism>
<sequence length="2109" mass="239565">MIQYVDKVYVSYAWGDQTTEDGTKRERIVDLLCTSLNRLGIQIGRDKNNIKPGGSIQAFASEIARSKRIIAVLSEKSLKSKYCMVYELFQAYRRCNFDRDEFRAKVVALVLDDAKPYLESDSGIKSIVEFWKDQCKQQRATLEEKDPKGFSQDELSWLQAMEEMTQRLASMIAVINDSVMPRGFNAICDDNFSDVLARLTTESKEKESGATATALDARASELADSVGQSIVDRFMRLTLEMNEKEVSECYEQAAGWITSGGTHASKPIRASVLLWMSKVVQDNEYLRHLGLVVARVHLADANELLRNIENPYLQARSLANAALIERRIGESSSCFEALSQCEHEIAIATRIALLLERKDVSAAVEIADNHVLSERWAEQAAMAYIAAKRDNDAIEACQFLRSPRFGLTRYYRCLFQCAQAYVIRCQGEPGQGLTPAAMSPVQIEDHQQSREILEPILSKIRSAGRISTGIERESASLRFRIAHLLGEDSVSDWANLLTTFHPLHLDVLNAMRWGVLEAKPSLLADLRAENANDVATLVSCVEMDVFRRSDWEAGLGEVENLANSDVNTEQAERMADIAFQVAAFGPDELKLRSTRLMRSLVGAKHRCFAMLEAKNALQQEDFVKAEKIVREIVHDGDPDCLSLLAMAMEGQGKSEEALEHLDELCEVTGHPQALWRAYHAVVATGQRDRVEPLLQRLCRFSSERVQAMELLVNLYFEQNEDESLRKVIPLLRNLAEIAPSEHRYHVNHALALRGLGELDEAIAVAKRTALQHPDCLELQLLRSQLLVHCERAGDAFSVLDSQEVKERFWENRNFLRKYIDLAYRTGNEVEAHQALLQLRRIEADIPEDERYVQARSTEQLIEFLKGQREFRDDLDTQIAKGKLPWSIPVHVDRVPVTAAMAYRTQDLIVGESVSWRARYTTYASNGFVVGKRDEIIGAQFVRPIAPSEGQTIVGDLTSLVTLFRLGVLEEAVAFFGKVLIPSIYRDYEARDASRLQPHQKSRSDQTKSLVDKIHRGILRSHTGQLPDDATIVDIDPDDNEAFLPGDVVQWLVDAGTLTTKRRDQLLKTFDLPRSSNDGFETARSTRRLYFTAEAVRSLDSAGVLDDLVDATDICLSATAVDSLKADEFAFEHQASQLRENRRFWQAIRDLDEIEFAEVELMDDGEGDRAIHGAFNLSLSAMKLASDRKLPLMVDDRTLLSAASNSAEGATDSAFASFDVIERLRRDGKIEQDEALSHFRKLMRWRYRFHILDSDVLLFAIKNYRRSSSVVGKPLEEIARYVQGCMHDRSLHGGNSETVPPRSIAFELYTKWMRVTADLAVSVMQDEDFAEEEVSEIVNWLIAHLAPNVPLTAPAEQQVSMANNVGRLFLTHILCRLSREPRDKRSRFLISVVREQFNFSNLDFHQTVSDVVEGYRSLDCEAESDDAKTWRNTLAAMRRLTVRHALSDKVTEDGYTLDAHSVAQLESTGAIRAKLDRVSLSDAASEALGNPNSDLRMPESPQGALFFHCDREKNPHVFPLLDLLTFQDADTRAAAIQYFLEPELEANGVIAKRTTTVIKQCKRKSLAKTAKTWYPAMLKIEIAMRRDWQLNLAGFRQSLRTKENDWISPFWSACTCPDIYPAHSVPRQAFFAATDPDWIDKQIEQFAALPNVEQSIQFYINHFKHLPLESPRSLADLLRMRKPSKPEWQRIIDVLLPLASGVNYLTAFQCCRALAGILDHATDSQKSQVADAVGRFIELSLASEIEHPSQRHWIALQHFATHFARWLMFYGPQLSHNNTTSLAWWLADRLAEVVAEDIEASSNPKIMTERLLKRNIHNLMQDTHLVAQFNGLDTDGSFFHLNTLQPVQGGPFLFSLLTERSDDVKRLLDDLCDSTVEEIVKWAHIRGVRGLASHETENALMFQSLEDKLQHCIAVWEDQFDEKQLTEIKGIRDSQQSLADVSFVDDLLEQFHTLEPNFHAYWFAQLRHECWRKTLAPDQFLKYFSNQQSRQLFARSLDNDSMDSLLTLLFQLSNYADTNYVEQLPYLLLNLLDDVTKDEQKQFIVHAIIRVSVGTQAFSAVEHLLKRRSDPQIEAQLELEANYTDYIRFTAPDWAWSLIRPLHQMLRWSQ</sequence>
<dbReference type="InterPro" id="IPR035897">
    <property type="entry name" value="Toll_tir_struct_dom_sf"/>
</dbReference>
<feature type="domain" description="TIR" evidence="1">
    <location>
        <begin position="4"/>
        <end position="164"/>
    </location>
</feature>
<name>A0ABP9VW04_9BACT</name>
<evidence type="ECO:0000259" key="1">
    <source>
        <dbReference type="PROSITE" id="PS50104"/>
    </source>
</evidence>
<dbReference type="PROSITE" id="PS50104">
    <property type="entry name" value="TIR"/>
    <property type="match status" value="1"/>
</dbReference>
<dbReference type="SUPFAM" id="SSF48452">
    <property type="entry name" value="TPR-like"/>
    <property type="match status" value="1"/>
</dbReference>
<accession>A0ABP9VW04</accession>
<dbReference type="EMBL" id="BAABRO010000009">
    <property type="protein sequence ID" value="GAA5508413.1"/>
    <property type="molecule type" value="Genomic_DNA"/>
</dbReference>
<comment type="caution">
    <text evidence="2">The sequence shown here is derived from an EMBL/GenBank/DDBJ whole genome shotgun (WGS) entry which is preliminary data.</text>
</comment>
<dbReference type="RefSeq" id="WP_345685199.1">
    <property type="nucleotide sequence ID" value="NZ_BAABRO010000009.1"/>
</dbReference>
<dbReference type="InterPro" id="IPR011990">
    <property type="entry name" value="TPR-like_helical_dom_sf"/>
</dbReference>
<dbReference type="Gene3D" id="1.25.40.10">
    <property type="entry name" value="Tetratricopeptide repeat domain"/>
    <property type="match status" value="1"/>
</dbReference>
<dbReference type="Proteomes" id="UP001416858">
    <property type="component" value="Unassembled WGS sequence"/>
</dbReference>